<keyword evidence="5" id="KW-1185">Reference proteome</keyword>
<comment type="caution">
    <text evidence="4">The sequence shown here is derived from an EMBL/GenBank/DDBJ whole genome shotgun (WGS) entry which is preliminary data.</text>
</comment>
<dbReference type="PROSITE" id="PS51782">
    <property type="entry name" value="LYSM"/>
    <property type="match status" value="1"/>
</dbReference>
<dbReference type="Proteomes" id="UP000475214">
    <property type="component" value="Unassembled WGS sequence"/>
</dbReference>
<reference evidence="4 5" key="1">
    <citation type="submission" date="2020-02" db="EMBL/GenBank/DDBJ databases">
        <authorList>
            <person name="Li X.-J."/>
            <person name="Han X.-M."/>
        </authorList>
    </citation>
    <scope>NUCLEOTIDE SEQUENCE [LARGE SCALE GENOMIC DNA]</scope>
    <source>
        <strain evidence="4 5">CCTCC AB 2017055</strain>
    </source>
</reference>
<dbReference type="AlphaFoldDB" id="A0A6L9SBM0"/>
<accession>A0A6L9SBM0</accession>
<dbReference type="Gene3D" id="3.10.350.10">
    <property type="entry name" value="LysM domain"/>
    <property type="match status" value="1"/>
</dbReference>
<protein>
    <submittedName>
        <fullName evidence="4">LysM peptidoglycan-binding domain-containing protein</fullName>
    </submittedName>
</protein>
<feature type="region of interest" description="Disordered" evidence="1">
    <location>
        <begin position="53"/>
        <end position="131"/>
    </location>
</feature>
<gene>
    <name evidence="4" type="ORF">G1H10_20040</name>
</gene>
<evidence type="ECO:0000313" key="4">
    <source>
        <dbReference type="EMBL" id="NEE02463.1"/>
    </source>
</evidence>
<evidence type="ECO:0000256" key="2">
    <source>
        <dbReference type="SAM" id="SignalP"/>
    </source>
</evidence>
<dbReference type="InterPro" id="IPR036779">
    <property type="entry name" value="LysM_dom_sf"/>
</dbReference>
<dbReference type="EMBL" id="JAAGOA010000015">
    <property type="protein sequence ID" value="NEE02463.1"/>
    <property type="molecule type" value="Genomic_DNA"/>
</dbReference>
<evidence type="ECO:0000256" key="1">
    <source>
        <dbReference type="SAM" id="MobiDB-lite"/>
    </source>
</evidence>
<feature type="compositionally biased region" description="Basic and acidic residues" evidence="1">
    <location>
        <begin position="68"/>
        <end position="119"/>
    </location>
</feature>
<evidence type="ECO:0000259" key="3">
    <source>
        <dbReference type="PROSITE" id="PS51782"/>
    </source>
</evidence>
<sequence>MAPLAARHLVRATLGMAVATVPLTGAAAYGAGPHPAPAVSAAAAAGSLTVDVDSLPEIGRPPVAEPELGDRQAMDPSPEDHRTDGRPPEAEPPDAEHPPAHEGPNRDGAARNEADRDEAQTTGTVTVKPGDTLWSLAAEHLGPGATSADVAAEWPRWYEANRSVIGPDPDIIQPGTRLNVPMRP</sequence>
<feature type="region of interest" description="Disordered" evidence="1">
    <location>
        <begin position="164"/>
        <end position="184"/>
    </location>
</feature>
<dbReference type="Pfam" id="PF01476">
    <property type="entry name" value="LysM"/>
    <property type="match status" value="1"/>
</dbReference>
<dbReference type="InterPro" id="IPR052196">
    <property type="entry name" value="Bact_Kbp"/>
</dbReference>
<evidence type="ECO:0000313" key="5">
    <source>
        <dbReference type="Proteomes" id="UP000475214"/>
    </source>
</evidence>
<organism evidence="4 5">
    <name type="scientific">Phytoactinopolyspora halotolerans</name>
    <dbReference type="NCBI Taxonomy" id="1981512"/>
    <lineage>
        <taxon>Bacteria</taxon>
        <taxon>Bacillati</taxon>
        <taxon>Actinomycetota</taxon>
        <taxon>Actinomycetes</taxon>
        <taxon>Jiangellales</taxon>
        <taxon>Jiangellaceae</taxon>
        <taxon>Phytoactinopolyspora</taxon>
    </lineage>
</organism>
<keyword evidence="2" id="KW-0732">Signal</keyword>
<feature type="chain" id="PRO_5039050582" evidence="2">
    <location>
        <begin position="28"/>
        <end position="184"/>
    </location>
</feature>
<feature type="signal peptide" evidence="2">
    <location>
        <begin position="1"/>
        <end position="27"/>
    </location>
</feature>
<dbReference type="PANTHER" id="PTHR34700:SF4">
    <property type="entry name" value="PHAGE-LIKE ELEMENT PBSX PROTEIN XKDP"/>
    <property type="match status" value="1"/>
</dbReference>
<feature type="domain" description="LysM" evidence="3">
    <location>
        <begin position="123"/>
        <end position="180"/>
    </location>
</feature>
<dbReference type="CDD" id="cd00118">
    <property type="entry name" value="LysM"/>
    <property type="match status" value="1"/>
</dbReference>
<name>A0A6L9SBM0_9ACTN</name>
<dbReference type="PANTHER" id="PTHR34700">
    <property type="entry name" value="POTASSIUM BINDING PROTEIN KBP"/>
    <property type="match status" value="1"/>
</dbReference>
<dbReference type="InterPro" id="IPR018392">
    <property type="entry name" value="LysM"/>
</dbReference>
<proteinExistence type="predicted"/>